<sequence length="209" mass="21310">MQIAGIIGGLTCCDGNLCNGGPTLTLKCYQCIPASSGTCNTQTCPDQCGSATAEVTMSGVSQVVSVKNCTVSGQCLSGSLNIGFEQLTINTQCCSTDLCNSQNVSALSHGTLNGNKCYTCIGKDCTGTVSCVGIEDRCITATAIYSSGSKVTVKGCVSRSFCTVDTSILQATGVTGSVSCCEGNLCNSAEGVKLSLLIMLVPLISILFI</sequence>
<evidence type="ECO:0000313" key="5">
    <source>
        <dbReference type="Proteomes" id="UP001501920"/>
    </source>
</evidence>
<reference evidence="4" key="2">
    <citation type="submission" date="2025-08" db="UniProtKB">
        <authorList>
            <consortium name="Ensembl"/>
        </authorList>
    </citation>
    <scope>IDENTIFICATION</scope>
</reference>
<organism evidence="4 5">
    <name type="scientific">Pygocentrus nattereri</name>
    <name type="common">Red-bellied piranha</name>
    <dbReference type="NCBI Taxonomy" id="42514"/>
    <lineage>
        <taxon>Eukaryota</taxon>
        <taxon>Metazoa</taxon>
        <taxon>Chordata</taxon>
        <taxon>Craniata</taxon>
        <taxon>Vertebrata</taxon>
        <taxon>Euteleostomi</taxon>
        <taxon>Actinopterygii</taxon>
        <taxon>Neopterygii</taxon>
        <taxon>Teleostei</taxon>
        <taxon>Ostariophysi</taxon>
        <taxon>Characiformes</taxon>
        <taxon>Characoidei</taxon>
        <taxon>Pygocentrus</taxon>
    </lineage>
</organism>
<dbReference type="Pfam" id="PF00021">
    <property type="entry name" value="UPAR_LY6"/>
    <property type="match status" value="2"/>
</dbReference>
<evidence type="ECO:0000256" key="1">
    <source>
        <dbReference type="ARBA" id="ARBA00004613"/>
    </source>
</evidence>
<dbReference type="InterPro" id="IPR016054">
    <property type="entry name" value="LY6_UPA_recep-like"/>
</dbReference>
<dbReference type="GeneTree" id="ENSGT00940000163304"/>
<accession>A0A3B4D2M5</accession>
<dbReference type="STRING" id="42514.ENSPNAP00000017805"/>
<protein>
    <recommendedName>
        <fullName evidence="3">UPAR/Ly6 domain-containing protein</fullName>
    </recommendedName>
</protein>
<comment type="subcellular location">
    <subcellularLocation>
        <location evidence="1">Secreted</location>
    </subcellularLocation>
</comment>
<dbReference type="PANTHER" id="PTHR20914:SF9">
    <property type="entry name" value="COILED, ISOFORM A"/>
    <property type="match status" value="1"/>
</dbReference>
<dbReference type="SUPFAM" id="SSF57302">
    <property type="entry name" value="Snake toxin-like"/>
    <property type="match status" value="2"/>
</dbReference>
<dbReference type="Gene3D" id="2.10.60.10">
    <property type="entry name" value="CD59"/>
    <property type="match status" value="2"/>
</dbReference>
<feature type="domain" description="UPAR/Ly6" evidence="3">
    <location>
        <begin position="26"/>
        <end position="113"/>
    </location>
</feature>
<keyword evidence="2" id="KW-0964">Secreted</keyword>
<dbReference type="AlphaFoldDB" id="A0A3B4D2M5"/>
<evidence type="ECO:0000256" key="2">
    <source>
        <dbReference type="ARBA" id="ARBA00022525"/>
    </source>
</evidence>
<dbReference type="SMART" id="SM00134">
    <property type="entry name" value="LU"/>
    <property type="match status" value="2"/>
</dbReference>
<proteinExistence type="predicted"/>
<dbReference type="GeneID" id="108410477"/>
<name>A0A3B4D2M5_PYGNA</name>
<dbReference type="Proteomes" id="UP001501920">
    <property type="component" value="Chromosome 9"/>
</dbReference>
<dbReference type="GO" id="GO:0005576">
    <property type="term" value="C:extracellular region"/>
    <property type="evidence" value="ECO:0007669"/>
    <property type="project" value="UniProtKB-SubCell"/>
</dbReference>
<dbReference type="RefSeq" id="XP_017537054.2">
    <property type="nucleotide sequence ID" value="XM_017681565.2"/>
</dbReference>
<reference evidence="4 5" key="1">
    <citation type="submission" date="2020-10" db="EMBL/GenBank/DDBJ databases">
        <title>Pygocentrus nattereri (red-bellied piranha) genome, fPygNat1, primary haplotype.</title>
        <authorList>
            <person name="Myers G."/>
            <person name="Meyer A."/>
            <person name="Karagic N."/>
            <person name="Pippel M."/>
            <person name="Winkler S."/>
            <person name="Tracey A."/>
            <person name="Wood J."/>
            <person name="Formenti G."/>
            <person name="Howe K."/>
            <person name="Fedrigo O."/>
            <person name="Jarvis E.D."/>
        </authorList>
    </citation>
    <scope>NUCLEOTIDE SEQUENCE [LARGE SCALE GENOMIC DNA]</scope>
</reference>
<evidence type="ECO:0000259" key="3">
    <source>
        <dbReference type="SMART" id="SM00134"/>
    </source>
</evidence>
<dbReference type="Ensembl" id="ENSPNAT00000026737.2">
    <property type="protein sequence ID" value="ENSPNAP00000017805.2"/>
    <property type="gene ID" value="ENSPNAG00000003807.2"/>
</dbReference>
<dbReference type="PANTHER" id="PTHR20914">
    <property type="entry name" value="LY6/PLAUR DOMAIN-CONTAINING PROTEIN 8"/>
    <property type="match status" value="1"/>
</dbReference>
<reference evidence="4" key="3">
    <citation type="submission" date="2025-09" db="UniProtKB">
        <authorList>
            <consortium name="Ensembl"/>
        </authorList>
    </citation>
    <scope>IDENTIFICATION</scope>
</reference>
<dbReference type="InterPro" id="IPR050918">
    <property type="entry name" value="CNF-like_PLA2_Inhibitor"/>
</dbReference>
<feature type="domain" description="UPAR/Ly6" evidence="3">
    <location>
        <begin position="116"/>
        <end position="197"/>
    </location>
</feature>
<evidence type="ECO:0000313" key="4">
    <source>
        <dbReference type="Ensembl" id="ENSPNAP00000017805.2"/>
    </source>
</evidence>
<dbReference type="InterPro" id="IPR045860">
    <property type="entry name" value="Snake_toxin-like_sf"/>
</dbReference>
<keyword evidence="5" id="KW-1185">Reference proteome</keyword>